<name>A0A1W0WKP6_HYPEX</name>
<evidence type="ECO:0000313" key="16">
    <source>
        <dbReference type="Proteomes" id="UP000192578"/>
    </source>
</evidence>
<dbReference type="CDD" id="cd19049">
    <property type="entry name" value="LGIC_TM_anion"/>
    <property type="match status" value="1"/>
</dbReference>
<dbReference type="InterPro" id="IPR006029">
    <property type="entry name" value="Neurotrans-gated_channel_TM"/>
</dbReference>
<evidence type="ECO:0000256" key="2">
    <source>
        <dbReference type="ARBA" id="ARBA00004236"/>
    </source>
</evidence>
<sequence>MWLMSPSLINAARNSTGQTWAEHDIWDVLMESYPSKMLPRRNTTHGTLCKVNLLIRGISKVDDMKMEYTIQLTLRQEWNDDRLAFDDRGVHEYLTAPDPEKIWTPDLFFQNEREGHAHSLMAPNVLLRLYRNGDIMKSSRITLTLACPMDFHFFPMDRQVCEIRLASYGFTKDDLDLQWSTLGSSVQVAAGLNLPRFILNEVKTDTCTSTTSTGVYACLKVSLFLERRWAYFLVHTYIPSIMMLFISWISFWISPESTAPRIVLCMAPLFGLASIGTHVNDQVPQVSYTKASDVWFGFCNILLFSALVVAAIVNYRKRMDKLKETQQKDRMEYGRDFNLEAQHRLMGPSKSAPSGEEEEAVSKPKPKGRPCCFGRLCLPFDRVEKIDYLARFLFPVIFLIFNIIYWPCYLSKYD</sequence>
<dbReference type="EMBL" id="MTYJ01000082">
    <property type="protein sequence ID" value="OQV15780.1"/>
    <property type="molecule type" value="Genomic_DNA"/>
</dbReference>
<dbReference type="SUPFAM" id="SSF90112">
    <property type="entry name" value="Neurotransmitter-gated ion-channel transmembrane pore"/>
    <property type="match status" value="1"/>
</dbReference>
<dbReference type="InterPro" id="IPR036734">
    <property type="entry name" value="Neur_chan_lig-bd_sf"/>
</dbReference>
<organism evidence="15 16">
    <name type="scientific">Hypsibius exemplaris</name>
    <name type="common">Freshwater tardigrade</name>
    <dbReference type="NCBI Taxonomy" id="2072580"/>
    <lineage>
        <taxon>Eukaryota</taxon>
        <taxon>Metazoa</taxon>
        <taxon>Ecdysozoa</taxon>
        <taxon>Tardigrada</taxon>
        <taxon>Eutardigrada</taxon>
        <taxon>Parachela</taxon>
        <taxon>Hypsibioidea</taxon>
        <taxon>Hypsibiidae</taxon>
        <taxon>Hypsibius</taxon>
    </lineage>
</organism>
<evidence type="ECO:0000256" key="8">
    <source>
        <dbReference type="ARBA" id="ARBA00023065"/>
    </source>
</evidence>
<dbReference type="InterPro" id="IPR036719">
    <property type="entry name" value="Neuro-gated_channel_TM_sf"/>
</dbReference>
<evidence type="ECO:0000256" key="3">
    <source>
        <dbReference type="ARBA" id="ARBA00022448"/>
    </source>
</evidence>
<feature type="region of interest" description="Disordered" evidence="12">
    <location>
        <begin position="346"/>
        <end position="366"/>
    </location>
</feature>
<evidence type="ECO:0000259" key="13">
    <source>
        <dbReference type="Pfam" id="PF02931"/>
    </source>
</evidence>
<dbReference type="InterPro" id="IPR006202">
    <property type="entry name" value="Neur_chan_lig-bd"/>
</dbReference>
<keyword evidence="9 11" id="KW-0472">Membrane</keyword>
<evidence type="ECO:0000256" key="12">
    <source>
        <dbReference type="SAM" id="MobiDB-lite"/>
    </source>
</evidence>
<keyword evidence="6" id="KW-0732">Signal</keyword>
<protein>
    <submittedName>
        <fullName evidence="15">Glutamate-gated chloride channel</fullName>
    </submittedName>
</protein>
<dbReference type="GO" id="GO:0005230">
    <property type="term" value="F:extracellular ligand-gated monoatomic ion channel activity"/>
    <property type="evidence" value="ECO:0007669"/>
    <property type="project" value="InterPro"/>
</dbReference>
<evidence type="ECO:0000313" key="15">
    <source>
        <dbReference type="EMBL" id="OQV15780.1"/>
    </source>
</evidence>
<dbReference type="InterPro" id="IPR018000">
    <property type="entry name" value="Neurotransmitter_ion_chnl_CS"/>
</dbReference>
<keyword evidence="4" id="KW-1003">Cell membrane</keyword>
<accession>A0A1W0WKP6</accession>
<evidence type="ECO:0000256" key="9">
    <source>
        <dbReference type="ARBA" id="ARBA00023136"/>
    </source>
</evidence>
<feature type="transmembrane region" description="Helical" evidence="11">
    <location>
        <begin position="229"/>
        <end position="253"/>
    </location>
</feature>
<dbReference type="Pfam" id="PF02931">
    <property type="entry name" value="Neur_chan_LBD"/>
    <property type="match status" value="1"/>
</dbReference>
<keyword evidence="5 11" id="KW-0812">Transmembrane</keyword>
<keyword evidence="16" id="KW-1185">Reference proteome</keyword>
<dbReference type="Gene3D" id="2.70.170.10">
    <property type="entry name" value="Neurotransmitter-gated ion-channel ligand-binding domain"/>
    <property type="match status" value="1"/>
</dbReference>
<keyword evidence="3 11" id="KW-0813">Transport</keyword>
<dbReference type="PRINTS" id="PR00252">
    <property type="entry name" value="NRIONCHANNEL"/>
</dbReference>
<dbReference type="PROSITE" id="PS00236">
    <property type="entry name" value="NEUROTR_ION_CHANNEL"/>
    <property type="match status" value="1"/>
</dbReference>
<dbReference type="PANTHER" id="PTHR18945">
    <property type="entry name" value="NEUROTRANSMITTER GATED ION CHANNEL"/>
    <property type="match status" value="1"/>
</dbReference>
<dbReference type="InterPro" id="IPR006028">
    <property type="entry name" value="GABAA/Glycine_rcpt"/>
</dbReference>
<comment type="caution">
    <text evidence="15">The sequence shown here is derived from an EMBL/GenBank/DDBJ whole genome shotgun (WGS) entry which is preliminary data.</text>
</comment>
<proteinExistence type="inferred from homology"/>
<feature type="domain" description="Neurotransmitter-gated ion-channel ligand-binding" evidence="13">
    <location>
        <begin position="24"/>
        <end position="227"/>
    </location>
</feature>
<reference evidence="16" key="1">
    <citation type="submission" date="2017-01" db="EMBL/GenBank/DDBJ databases">
        <title>Comparative genomics of anhydrobiosis in the tardigrade Hypsibius dujardini.</title>
        <authorList>
            <person name="Yoshida Y."/>
            <person name="Koutsovoulos G."/>
            <person name="Laetsch D."/>
            <person name="Stevens L."/>
            <person name="Kumar S."/>
            <person name="Horikawa D."/>
            <person name="Ishino K."/>
            <person name="Komine S."/>
            <person name="Tomita M."/>
            <person name="Blaxter M."/>
            <person name="Arakawa K."/>
        </authorList>
    </citation>
    <scope>NUCLEOTIDE SEQUENCE [LARGE SCALE GENOMIC DNA]</scope>
    <source>
        <strain evidence="16">Z151</strain>
    </source>
</reference>
<dbReference type="Proteomes" id="UP000192578">
    <property type="component" value="Unassembled WGS sequence"/>
</dbReference>
<evidence type="ECO:0000256" key="4">
    <source>
        <dbReference type="ARBA" id="ARBA00022475"/>
    </source>
</evidence>
<comment type="similarity">
    <text evidence="11">Belongs to the ligand-gated ion channel (TC 1.A.9) family.</text>
</comment>
<comment type="subcellular location">
    <subcellularLocation>
        <location evidence="2">Cell membrane</location>
    </subcellularLocation>
    <subcellularLocation>
        <location evidence="1">Membrane</location>
        <topology evidence="1">Multi-pass membrane protein</topology>
    </subcellularLocation>
</comment>
<feature type="domain" description="Neurotransmitter-gated ion-channel transmembrane" evidence="14">
    <location>
        <begin position="236"/>
        <end position="349"/>
    </location>
</feature>
<evidence type="ECO:0000256" key="11">
    <source>
        <dbReference type="RuleBase" id="RU000687"/>
    </source>
</evidence>
<keyword evidence="10 11" id="KW-0407">Ion channel</keyword>
<feature type="transmembrane region" description="Helical" evidence="11">
    <location>
        <begin position="388"/>
        <end position="406"/>
    </location>
</feature>
<evidence type="ECO:0000256" key="1">
    <source>
        <dbReference type="ARBA" id="ARBA00004141"/>
    </source>
</evidence>
<evidence type="ECO:0000256" key="7">
    <source>
        <dbReference type="ARBA" id="ARBA00022989"/>
    </source>
</evidence>
<dbReference type="AlphaFoldDB" id="A0A1W0WKP6"/>
<evidence type="ECO:0000259" key="14">
    <source>
        <dbReference type="Pfam" id="PF02932"/>
    </source>
</evidence>
<comment type="caution">
    <text evidence="11">Lacks conserved residue(s) required for the propagation of feature annotation.</text>
</comment>
<dbReference type="GO" id="GO:0004888">
    <property type="term" value="F:transmembrane signaling receptor activity"/>
    <property type="evidence" value="ECO:0007669"/>
    <property type="project" value="InterPro"/>
</dbReference>
<evidence type="ECO:0000256" key="5">
    <source>
        <dbReference type="ARBA" id="ARBA00022692"/>
    </source>
</evidence>
<evidence type="ECO:0000256" key="6">
    <source>
        <dbReference type="ARBA" id="ARBA00022729"/>
    </source>
</evidence>
<dbReference type="OrthoDB" id="442503at2759"/>
<dbReference type="Gene3D" id="1.20.58.390">
    <property type="entry name" value="Neurotransmitter-gated ion-channel transmembrane domain"/>
    <property type="match status" value="1"/>
</dbReference>
<dbReference type="InterPro" id="IPR006201">
    <property type="entry name" value="Neur_channel"/>
</dbReference>
<dbReference type="Pfam" id="PF02932">
    <property type="entry name" value="Neur_chan_memb"/>
    <property type="match status" value="1"/>
</dbReference>
<gene>
    <name evidence="15" type="ORF">BV898_10033</name>
</gene>
<evidence type="ECO:0000256" key="10">
    <source>
        <dbReference type="ARBA" id="ARBA00023303"/>
    </source>
</evidence>
<dbReference type="SUPFAM" id="SSF63712">
    <property type="entry name" value="Nicotinic receptor ligand binding domain-like"/>
    <property type="match status" value="1"/>
</dbReference>
<dbReference type="CDD" id="cd18993">
    <property type="entry name" value="LGIC_ECD_GluCl"/>
    <property type="match status" value="1"/>
</dbReference>
<dbReference type="GO" id="GO:0005886">
    <property type="term" value="C:plasma membrane"/>
    <property type="evidence" value="ECO:0007669"/>
    <property type="project" value="UniProtKB-SubCell"/>
</dbReference>
<dbReference type="InterPro" id="IPR038050">
    <property type="entry name" value="Neuro_actylchol_rec"/>
</dbReference>
<dbReference type="NCBIfam" id="TIGR00860">
    <property type="entry name" value="LIC"/>
    <property type="match status" value="1"/>
</dbReference>
<feature type="transmembrane region" description="Helical" evidence="11">
    <location>
        <begin position="294"/>
        <end position="313"/>
    </location>
</feature>
<keyword evidence="8 11" id="KW-0406">Ion transport</keyword>
<dbReference type="PRINTS" id="PR00253">
    <property type="entry name" value="GABAARECEPTR"/>
</dbReference>
<keyword evidence="7 11" id="KW-1133">Transmembrane helix</keyword>